<gene>
    <name evidence="2" type="ORF">GCM10025868_25410</name>
</gene>
<dbReference type="NCBIfam" id="TIGR00254">
    <property type="entry name" value="GGDEF"/>
    <property type="match status" value="1"/>
</dbReference>
<protein>
    <recommendedName>
        <fullName evidence="1">GGDEF domain-containing protein</fullName>
    </recommendedName>
</protein>
<dbReference type="CDD" id="cd01949">
    <property type="entry name" value="GGDEF"/>
    <property type="match status" value="1"/>
</dbReference>
<dbReference type="Pfam" id="PF00990">
    <property type="entry name" value="GGDEF"/>
    <property type="match status" value="1"/>
</dbReference>
<evidence type="ECO:0000259" key="1">
    <source>
        <dbReference type="PROSITE" id="PS50887"/>
    </source>
</evidence>
<dbReference type="InterPro" id="IPR050469">
    <property type="entry name" value="Diguanylate_Cyclase"/>
</dbReference>
<evidence type="ECO:0000313" key="3">
    <source>
        <dbReference type="Proteomes" id="UP001157017"/>
    </source>
</evidence>
<dbReference type="Proteomes" id="UP001157017">
    <property type="component" value="Unassembled WGS sequence"/>
</dbReference>
<dbReference type="Gene3D" id="3.30.70.270">
    <property type="match status" value="1"/>
</dbReference>
<keyword evidence="3" id="KW-1185">Reference proteome</keyword>
<dbReference type="PROSITE" id="PS50887">
    <property type="entry name" value="GGDEF"/>
    <property type="match status" value="1"/>
</dbReference>
<dbReference type="PANTHER" id="PTHR45138">
    <property type="entry name" value="REGULATORY COMPONENTS OF SENSORY TRANSDUCTION SYSTEM"/>
    <property type="match status" value="1"/>
</dbReference>
<dbReference type="InterPro" id="IPR043128">
    <property type="entry name" value="Rev_trsase/Diguanyl_cyclase"/>
</dbReference>
<organism evidence="2 3">
    <name type="scientific">Angustibacter aerolatus</name>
    <dbReference type="NCBI Taxonomy" id="1162965"/>
    <lineage>
        <taxon>Bacteria</taxon>
        <taxon>Bacillati</taxon>
        <taxon>Actinomycetota</taxon>
        <taxon>Actinomycetes</taxon>
        <taxon>Kineosporiales</taxon>
        <taxon>Kineosporiaceae</taxon>
    </lineage>
</organism>
<comment type="caution">
    <text evidence="2">The sequence shown here is derived from an EMBL/GenBank/DDBJ whole genome shotgun (WGS) entry which is preliminary data.</text>
</comment>
<dbReference type="SUPFAM" id="SSF55073">
    <property type="entry name" value="Nucleotide cyclase"/>
    <property type="match status" value="1"/>
</dbReference>
<name>A0ABQ6JKH0_9ACTN</name>
<reference evidence="3" key="1">
    <citation type="journal article" date="2019" name="Int. J. Syst. Evol. Microbiol.">
        <title>The Global Catalogue of Microorganisms (GCM) 10K type strain sequencing project: providing services to taxonomists for standard genome sequencing and annotation.</title>
        <authorList>
            <consortium name="The Broad Institute Genomics Platform"/>
            <consortium name="The Broad Institute Genome Sequencing Center for Infectious Disease"/>
            <person name="Wu L."/>
            <person name="Ma J."/>
        </authorList>
    </citation>
    <scope>NUCLEOTIDE SEQUENCE [LARGE SCALE GENOMIC DNA]</scope>
    <source>
        <strain evidence="3">NBRC 108730</strain>
    </source>
</reference>
<dbReference type="EMBL" id="BSUZ01000001">
    <property type="protein sequence ID" value="GMA87291.1"/>
    <property type="molecule type" value="Genomic_DNA"/>
</dbReference>
<accession>A0ABQ6JKH0</accession>
<dbReference type="PANTHER" id="PTHR45138:SF9">
    <property type="entry name" value="DIGUANYLATE CYCLASE DGCM-RELATED"/>
    <property type="match status" value="1"/>
</dbReference>
<dbReference type="SMART" id="SM00267">
    <property type="entry name" value="GGDEF"/>
    <property type="match status" value="1"/>
</dbReference>
<dbReference type="InterPro" id="IPR000160">
    <property type="entry name" value="GGDEF_dom"/>
</dbReference>
<dbReference type="InterPro" id="IPR029787">
    <property type="entry name" value="Nucleotide_cyclase"/>
</dbReference>
<evidence type="ECO:0000313" key="2">
    <source>
        <dbReference type="EMBL" id="GMA87291.1"/>
    </source>
</evidence>
<sequence>MNDRFGHLAGDAVLRAIGTACRTATRPGDVACRYGGEEILLLLPDTGQAAAVAATERLRATVAGTPFPEVPGGRGLRVTASIGVRWWQERPVGDGLQSLVAEADAALYAAKAGGRDRVVVHPVTVALPAG</sequence>
<proteinExistence type="predicted"/>
<feature type="domain" description="GGDEF" evidence="1">
    <location>
        <begin position="1"/>
        <end position="123"/>
    </location>
</feature>